<evidence type="ECO:0000256" key="3">
    <source>
        <dbReference type="ARBA" id="ARBA00022989"/>
    </source>
</evidence>
<keyword evidence="4 5" id="KW-0472">Membrane</keyword>
<organism evidence="7 8">
    <name type="scientific">Candidatus Uhrbacteria bacterium CG_4_10_14_0_8_um_filter_58_22</name>
    <dbReference type="NCBI Taxonomy" id="1975029"/>
    <lineage>
        <taxon>Bacteria</taxon>
        <taxon>Candidatus Uhriibacteriota</taxon>
    </lineage>
</organism>
<dbReference type="Pfam" id="PF02674">
    <property type="entry name" value="Colicin_V"/>
    <property type="match status" value="1"/>
</dbReference>
<dbReference type="Proteomes" id="UP000230973">
    <property type="component" value="Unassembled WGS sequence"/>
</dbReference>
<evidence type="ECO:0000259" key="6">
    <source>
        <dbReference type="Pfam" id="PF00188"/>
    </source>
</evidence>
<accession>A0A2M7QAN3</accession>
<dbReference type="EMBL" id="PFLC01000011">
    <property type="protein sequence ID" value="PIY63218.1"/>
    <property type="molecule type" value="Genomic_DNA"/>
</dbReference>
<feature type="transmembrane region" description="Helical" evidence="5">
    <location>
        <begin position="73"/>
        <end position="95"/>
    </location>
</feature>
<reference evidence="8" key="1">
    <citation type="submission" date="2017-09" db="EMBL/GenBank/DDBJ databases">
        <title>Depth-based differentiation of microbial function through sediment-hosted aquifers and enrichment of novel symbionts in the deep terrestrial subsurface.</title>
        <authorList>
            <person name="Probst A.J."/>
            <person name="Ladd B."/>
            <person name="Jarett J.K."/>
            <person name="Geller-Mcgrath D.E."/>
            <person name="Sieber C.M.K."/>
            <person name="Emerson J.B."/>
            <person name="Anantharaman K."/>
            <person name="Thomas B.C."/>
            <person name="Malmstrom R."/>
            <person name="Stieglmeier M."/>
            <person name="Klingl A."/>
            <person name="Woyke T."/>
            <person name="Ryan C.M."/>
            <person name="Banfield J.F."/>
        </authorList>
    </citation>
    <scope>NUCLEOTIDE SEQUENCE [LARGE SCALE GENOMIC DNA]</scope>
</reference>
<comment type="subcellular location">
    <subcellularLocation>
        <location evidence="1">Membrane</location>
        <topology evidence="1">Multi-pass membrane protein</topology>
    </subcellularLocation>
</comment>
<feature type="transmembrane region" description="Helical" evidence="5">
    <location>
        <begin position="40"/>
        <end position="61"/>
    </location>
</feature>
<dbReference type="Pfam" id="PF00188">
    <property type="entry name" value="CAP"/>
    <property type="match status" value="1"/>
</dbReference>
<feature type="transmembrane region" description="Helical" evidence="5">
    <location>
        <begin position="107"/>
        <end position="133"/>
    </location>
</feature>
<keyword evidence="2 5" id="KW-0812">Transmembrane</keyword>
<proteinExistence type="predicted"/>
<feature type="domain" description="SCP" evidence="6">
    <location>
        <begin position="208"/>
        <end position="320"/>
    </location>
</feature>
<comment type="caution">
    <text evidence="7">The sequence shown here is derived from an EMBL/GenBank/DDBJ whole genome shotgun (WGS) entry which is preliminary data.</text>
</comment>
<evidence type="ECO:0000256" key="1">
    <source>
        <dbReference type="ARBA" id="ARBA00004141"/>
    </source>
</evidence>
<dbReference type="InterPro" id="IPR035940">
    <property type="entry name" value="CAP_sf"/>
</dbReference>
<evidence type="ECO:0000256" key="4">
    <source>
        <dbReference type="ARBA" id="ARBA00023136"/>
    </source>
</evidence>
<sequence length="324" mass="34383">MSSTAMNLVDLTLALLLVLFVGHGCRKGALTVLLEMPGLIFGLFAAAVSYGPVGRALSVGFGLPLPLAKPLSFLAVWTAVEILAPLAVGHIYAGLPTGWLKSFWNRPFGLLLAAIEGLILGAFMLSLVVSFQFPSSVKQRVFRSEFGSVLVRAAQSVEALGSRLTDRSGNFQTLAFTTVGSGGDEAVTLWPSTEETFPDSVAEEELFGLVNGSRQGSGLPPLVMDRSLVTAARMHGEDLFVRGYLSSLTPEGQTPSDRAGRTGVSFDRLTERLAHAPEVGLAFRGLSRSGGWEQDILSMEHGRVGIGVINAGSRGSIFVLEFAD</sequence>
<name>A0A2M7QAN3_9BACT</name>
<dbReference type="InterPro" id="IPR014044">
    <property type="entry name" value="CAP_dom"/>
</dbReference>
<evidence type="ECO:0000256" key="5">
    <source>
        <dbReference type="SAM" id="Phobius"/>
    </source>
</evidence>
<protein>
    <recommendedName>
        <fullName evidence="6">SCP domain-containing protein</fullName>
    </recommendedName>
</protein>
<evidence type="ECO:0000313" key="8">
    <source>
        <dbReference type="Proteomes" id="UP000230973"/>
    </source>
</evidence>
<evidence type="ECO:0000313" key="7">
    <source>
        <dbReference type="EMBL" id="PIY63218.1"/>
    </source>
</evidence>
<gene>
    <name evidence="7" type="ORF">COY93_00860</name>
</gene>
<keyword evidence="3 5" id="KW-1133">Transmembrane helix</keyword>
<dbReference type="InterPro" id="IPR003825">
    <property type="entry name" value="Colicin-V_CvpA"/>
</dbReference>
<dbReference type="GO" id="GO:0016020">
    <property type="term" value="C:membrane"/>
    <property type="evidence" value="ECO:0007669"/>
    <property type="project" value="UniProtKB-SubCell"/>
</dbReference>
<dbReference type="CDD" id="cd05379">
    <property type="entry name" value="CAP_bacterial"/>
    <property type="match status" value="1"/>
</dbReference>
<dbReference type="GO" id="GO:0009403">
    <property type="term" value="P:toxin biosynthetic process"/>
    <property type="evidence" value="ECO:0007669"/>
    <property type="project" value="InterPro"/>
</dbReference>
<dbReference type="Gene3D" id="3.40.33.10">
    <property type="entry name" value="CAP"/>
    <property type="match status" value="1"/>
</dbReference>
<evidence type="ECO:0000256" key="2">
    <source>
        <dbReference type="ARBA" id="ARBA00022692"/>
    </source>
</evidence>
<dbReference type="AlphaFoldDB" id="A0A2M7QAN3"/>